<feature type="signal peptide" evidence="1">
    <location>
        <begin position="1"/>
        <end position="24"/>
    </location>
</feature>
<dbReference type="PATRIC" id="fig|742725.3.peg.484"/>
<dbReference type="STRING" id="742725.HMPREF9450_00438"/>
<organism evidence="2 3">
    <name type="scientific">Alistipes indistinctus YIT 12060</name>
    <dbReference type="NCBI Taxonomy" id="742725"/>
    <lineage>
        <taxon>Bacteria</taxon>
        <taxon>Pseudomonadati</taxon>
        <taxon>Bacteroidota</taxon>
        <taxon>Bacteroidia</taxon>
        <taxon>Bacteroidales</taxon>
        <taxon>Rikenellaceae</taxon>
        <taxon>Alistipes</taxon>
    </lineage>
</organism>
<evidence type="ECO:0000313" key="3">
    <source>
        <dbReference type="Proteomes" id="UP000006008"/>
    </source>
</evidence>
<evidence type="ECO:0000313" key="2">
    <source>
        <dbReference type="EMBL" id="EHB93172.1"/>
    </source>
</evidence>
<dbReference type="RefSeq" id="WP_009133244.1">
    <property type="nucleotide sequence ID" value="NZ_CP102250.1"/>
</dbReference>
<sequence>MSRINLFMLYLAGSLLFGSGSAWAQDPAPLPEKEVVVVDLFARNRTVPAVYVEAVRQQVLSAFADRGRHRIVDGEAPGMLAGPPAGWGFVDPATVASVQSEFLQNRMQTMQDAGARYVVTGAIADYKFEHVSLPADSKKTPRPGFRATFQVILSAYDLKLGVPVPDQVYQLRGDAPVAEDADRKALSTLYGQLEYYIDRNFKFETAILQLAPADPRKGVQELYIHSGTYMGVKPGDLFMVYEEIPVGGVITRQKVGKLRVNDVGNPTVAKCKITKGNDEIADAFLAGRGLICVSDSKALFY</sequence>
<dbReference type="AlphaFoldDB" id="G5H678"/>
<dbReference type="OrthoDB" id="1091136at2"/>
<gene>
    <name evidence="2" type="ORF">HMPREF9450_00438</name>
</gene>
<dbReference type="HOGENOM" id="CLU_923277_0_0_10"/>
<dbReference type="EMBL" id="ADLD01000004">
    <property type="protein sequence ID" value="EHB93172.1"/>
    <property type="molecule type" value="Genomic_DNA"/>
</dbReference>
<feature type="chain" id="PRO_5003477867" description="FlgO domain-containing protein" evidence="1">
    <location>
        <begin position="25"/>
        <end position="301"/>
    </location>
</feature>
<accession>G5H678</accession>
<proteinExistence type="predicted"/>
<comment type="caution">
    <text evidence="2">The sequence shown here is derived from an EMBL/GenBank/DDBJ whole genome shotgun (WGS) entry which is preliminary data.</text>
</comment>
<protein>
    <recommendedName>
        <fullName evidence="4">FlgO domain-containing protein</fullName>
    </recommendedName>
</protein>
<evidence type="ECO:0000256" key="1">
    <source>
        <dbReference type="SAM" id="SignalP"/>
    </source>
</evidence>
<evidence type="ECO:0008006" key="4">
    <source>
        <dbReference type="Google" id="ProtNLM"/>
    </source>
</evidence>
<dbReference type="GeneID" id="92816860"/>
<keyword evidence="3" id="KW-1185">Reference proteome</keyword>
<name>G5H678_9BACT</name>
<reference evidence="2 3" key="1">
    <citation type="submission" date="2011-08" db="EMBL/GenBank/DDBJ databases">
        <title>The Genome Sequence of Alistipes indistinctus YIT 12060.</title>
        <authorList>
            <consortium name="The Broad Institute Genome Sequencing Platform"/>
            <person name="Earl A."/>
            <person name="Ward D."/>
            <person name="Feldgarden M."/>
            <person name="Gevers D."/>
            <person name="Morotomi M."/>
            <person name="Young S.K."/>
            <person name="Zeng Q."/>
            <person name="Gargeya S."/>
            <person name="Fitzgerald M."/>
            <person name="Haas B."/>
            <person name="Abouelleil A."/>
            <person name="Alvarado L."/>
            <person name="Arachchi H.M."/>
            <person name="Berlin A."/>
            <person name="Brown A."/>
            <person name="Chapman S.B."/>
            <person name="Chen Z."/>
            <person name="Dunbar C."/>
            <person name="Freedman E."/>
            <person name="Gearin G."/>
            <person name="Gellesch M."/>
            <person name="Goldberg J."/>
            <person name="Griggs A."/>
            <person name="Gujja S."/>
            <person name="Heiman D."/>
            <person name="Howarth C."/>
            <person name="Larson L."/>
            <person name="Lui A."/>
            <person name="MacDonald P.J.P."/>
            <person name="Montmayeur A."/>
            <person name="Murphy C."/>
            <person name="Neiman D."/>
            <person name="Pearson M."/>
            <person name="Priest M."/>
            <person name="Roberts A."/>
            <person name="Saif S."/>
            <person name="Shea T."/>
            <person name="Shenoy N."/>
            <person name="Sisk P."/>
            <person name="Stolte C."/>
            <person name="Sykes S."/>
            <person name="Wortman J."/>
            <person name="Nusbaum C."/>
            <person name="Birren B."/>
        </authorList>
    </citation>
    <scope>NUCLEOTIDE SEQUENCE [LARGE SCALE GENOMIC DNA]</scope>
    <source>
        <strain evidence="2 3">YIT 12060</strain>
    </source>
</reference>
<dbReference type="Proteomes" id="UP000006008">
    <property type="component" value="Unassembled WGS sequence"/>
</dbReference>
<keyword evidence="1" id="KW-0732">Signal</keyword>